<keyword evidence="1" id="KW-0732">Signal</keyword>
<dbReference type="Pfam" id="PF00059">
    <property type="entry name" value="Lectin_C"/>
    <property type="match status" value="1"/>
</dbReference>
<evidence type="ECO:0000313" key="4">
    <source>
        <dbReference type="Proteomes" id="UP000594262"/>
    </source>
</evidence>
<sequence>MMGKISIIVFFCIIAVTIIEAKKSLTCDEYIAGNPMQVCVDGYIFERNDEAMVTWQDAEDVCKGKGGHLASVTSDSQVIAMEMLLPTGEQAWLGTVQAGTGPLNADNTEVTTDVAAQITTADNALVIVDGDMAIADLVELNAATPATPVNHFFCKYNYFHNRKIYFGFPDTALNQPDTATACEMLGEPKDGRIIQIDSGKLQNFVNAEVDRLVEKADPAEYFFWINMKYSETTMKYKWGVEGTYSPFRKWCTAQPDDEEIDAADRCVVLTAAGCWKVKRCSRSFDIIFTPIASTFNLFLTMCEFDIRESNPTNHELFTLIQVLRSNVNEITKDCKRCKGVE</sequence>
<keyword evidence="4" id="KW-1185">Reference proteome</keyword>
<name>A0A7M5TVF3_9CNID</name>
<protein>
    <recommendedName>
        <fullName evidence="2">C-type lectin domain-containing protein</fullName>
    </recommendedName>
</protein>
<dbReference type="PANTHER" id="PTHR22803">
    <property type="entry name" value="MANNOSE, PHOSPHOLIPASE, LECTIN RECEPTOR RELATED"/>
    <property type="match status" value="1"/>
</dbReference>
<feature type="signal peptide" evidence="1">
    <location>
        <begin position="1"/>
        <end position="21"/>
    </location>
</feature>
<dbReference type="InterPro" id="IPR016186">
    <property type="entry name" value="C-type_lectin-like/link_sf"/>
</dbReference>
<dbReference type="InterPro" id="IPR001304">
    <property type="entry name" value="C-type_lectin-like"/>
</dbReference>
<dbReference type="SUPFAM" id="SSF56436">
    <property type="entry name" value="C-type lectin-like"/>
    <property type="match status" value="2"/>
</dbReference>
<accession>A0A7M5TVF3</accession>
<feature type="domain" description="C-type lectin" evidence="2">
    <location>
        <begin position="160"/>
        <end position="289"/>
    </location>
</feature>
<evidence type="ECO:0000259" key="2">
    <source>
        <dbReference type="PROSITE" id="PS50041"/>
    </source>
</evidence>
<dbReference type="InterPro" id="IPR016187">
    <property type="entry name" value="CTDL_fold"/>
</dbReference>
<organism evidence="3 4">
    <name type="scientific">Clytia hemisphaerica</name>
    <dbReference type="NCBI Taxonomy" id="252671"/>
    <lineage>
        <taxon>Eukaryota</taxon>
        <taxon>Metazoa</taxon>
        <taxon>Cnidaria</taxon>
        <taxon>Hydrozoa</taxon>
        <taxon>Hydroidolina</taxon>
        <taxon>Leptothecata</taxon>
        <taxon>Obeliida</taxon>
        <taxon>Clytiidae</taxon>
        <taxon>Clytia</taxon>
    </lineage>
</organism>
<dbReference type="Proteomes" id="UP000594262">
    <property type="component" value="Unplaced"/>
</dbReference>
<dbReference type="CDD" id="cd00037">
    <property type="entry name" value="CLECT"/>
    <property type="match status" value="1"/>
</dbReference>
<reference evidence="3" key="1">
    <citation type="submission" date="2021-01" db="UniProtKB">
        <authorList>
            <consortium name="EnsemblMetazoa"/>
        </authorList>
    </citation>
    <scope>IDENTIFICATION</scope>
</reference>
<evidence type="ECO:0000313" key="3">
    <source>
        <dbReference type="EnsemblMetazoa" id="CLYHEMP002439.2"/>
    </source>
</evidence>
<dbReference type="InterPro" id="IPR050111">
    <property type="entry name" value="C-type_lectin/snaclec_domain"/>
</dbReference>
<proteinExistence type="predicted"/>
<feature type="chain" id="PRO_5029649472" description="C-type lectin domain-containing protein" evidence="1">
    <location>
        <begin position="22"/>
        <end position="341"/>
    </location>
</feature>
<dbReference type="Gene3D" id="3.10.100.10">
    <property type="entry name" value="Mannose-Binding Protein A, subunit A"/>
    <property type="match status" value="2"/>
</dbReference>
<dbReference type="PROSITE" id="PS50041">
    <property type="entry name" value="C_TYPE_LECTIN_2"/>
    <property type="match status" value="1"/>
</dbReference>
<evidence type="ECO:0000256" key="1">
    <source>
        <dbReference type="SAM" id="SignalP"/>
    </source>
</evidence>
<dbReference type="EnsemblMetazoa" id="CLYHEMT002439.2">
    <property type="protein sequence ID" value="CLYHEMP002439.2"/>
    <property type="gene ID" value="CLYHEMG002439"/>
</dbReference>
<dbReference type="AlphaFoldDB" id="A0A7M5TVF3"/>